<keyword evidence="1" id="KW-0732">Signal</keyword>
<dbReference type="SUPFAM" id="SSF88713">
    <property type="entry name" value="Glycoside hydrolase/deacetylase"/>
    <property type="match status" value="1"/>
</dbReference>
<dbReference type="InterPro" id="IPR014235">
    <property type="entry name" value="Spore_PdaA"/>
</dbReference>
<evidence type="ECO:0000313" key="4">
    <source>
        <dbReference type="Proteomes" id="UP001596143"/>
    </source>
</evidence>
<dbReference type="EMBL" id="JBHSPF010000005">
    <property type="protein sequence ID" value="MFC5627511.1"/>
    <property type="molecule type" value="Genomic_DNA"/>
</dbReference>
<reference evidence="4" key="1">
    <citation type="journal article" date="2019" name="Int. J. Syst. Evol. Microbiol.">
        <title>The Global Catalogue of Microorganisms (GCM) 10K type strain sequencing project: providing services to taxonomists for standard genome sequencing and annotation.</title>
        <authorList>
            <consortium name="The Broad Institute Genomics Platform"/>
            <consortium name="The Broad Institute Genome Sequencing Center for Infectious Disease"/>
            <person name="Wu L."/>
            <person name="Ma J."/>
        </authorList>
    </citation>
    <scope>NUCLEOTIDE SEQUENCE [LARGE SCALE GENOMIC DNA]</scope>
    <source>
        <strain evidence="4">CGMCC 1.15790</strain>
    </source>
</reference>
<organism evidence="3 4">
    <name type="scientific">Aliibacillus thermotolerans</name>
    <dbReference type="NCBI Taxonomy" id="1834418"/>
    <lineage>
        <taxon>Bacteria</taxon>
        <taxon>Bacillati</taxon>
        <taxon>Bacillota</taxon>
        <taxon>Bacilli</taxon>
        <taxon>Bacillales</taxon>
        <taxon>Bacillaceae</taxon>
        <taxon>Aliibacillus</taxon>
    </lineage>
</organism>
<dbReference type="Gene3D" id="3.20.20.370">
    <property type="entry name" value="Glycoside hydrolase/deacetylase"/>
    <property type="match status" value="1"/>
</dbReference>
<sequence length="262" mass="30314">MKTLISGCLAMCLLFSTQVGFAKEVYHWSFKPNNNHEPADTEKEYKDLLDRYSGFYIGDTSHKTLYLTFDNGYENGYTKDVLDVLKEKDVPAAFFVTGHYLNSAPGLVKRMVEEGHIVGNHSWNHPSLPEISDEELKEELEKVKEKFTQLTGETDMHYLRPPRGTFNERSLQKTEELGYVNVFWSFAYNDWETNKQKGADYAYNRIMERIHPGAVLLLHSVSKDNAEALGRVIDECRRQGYTFKSLDELMFENWLKVGEEKA</sequence>
<dbReference type="Proteomes" id="UP001596143">
    <property type="component" value="Unassembled WGS sequence"/>
</dbReference>
<dbReference type="RefSeq" id="WP_377901746.1">
    <property type="nucleotide sequence ID" value="NZ_JBHSPF010000005.1"/>
</dbReference>
<dbReference type="CDD" id="cd10948">
    <property type="entry name" value="CE4_BsPdaA_like"/>
    <property type="match status" value="1"/>
</dbReference>
<feature type="domain" description="NodB homology" evidence="2">
    <location>
        <begin position="63"/>
        <end position="244"/>
    </location>
</feature>
<gene>
    <name evidence="3" type="primary">pdaA</name>
    <name evidence="3" type="ORF">ACFPTR_01185</name>
</gene>
<dbReference type="InterPro" id="IPR011330">
    <property type="entry name" value="Glyco_hydro/deAcase_b/a-brl"/>
</dbReference>
<dbReference type="InterPro" id="IPR002509">
    <property type="entry name" value="NODB_dom"/>
</dbReference>
<feature type="signal peptide" evidence="1">
    <location>
        <begin position="1"/>
        <end position="22"/>
    </location>
</feature>
<dbReference type="InterPro" id="IPR050248">
    <property type="entry name" value="Polysacc_deacetylase_ArnD"/>
</dbReference>
<protein>
    <submittedName>
        <fullName evidence="3">Delta-lactam-biosynthetic de-N-acetylase</fullName>
    </submittedName>
</protein>
<name>A0ABW0U564_9BACI</name>
<comment type="caution">
    <text evidence="3">The sequence shown here is derived from an EMBL/GenBank/DDBJ whole genome shotgun (WGS) entry which is preliminary data.</text>
</comment>
<feature type="chain" id="PRO_5046674779" evidence="1">
    <location>
        <begin position="23"/>
        <end position="262"/>
    </location>
</feature>
<evidence type="ECO:0000313" key="3">
    <source>
        <dbReference type="EMBL" id="MFC5627511.1"/>
    </source>
</evidence>
<dbReference type="NCBIfam" id="TIGR02884">
    <property type="entry name" value="spore_pdaA"/>
    <property type="match status" value="1"/>
</dbReference>
<dbReference type="Pfam" id="PF01522">
    <property type="entry name" value="Polysacc_deac_1"/>
    <property type="match status" value="1"/>
</dbReference>
<dbReference type="PROSITE" id="PS51677">
    <property type="entry name" value="NODB"/>
    <property type="match status" value="1"/>
</dbReference>
<accession>A0ABW0U564</accession>
<dbReference type="PANTHER" id="PTHR10587">
    <property type="entry name" value="GLYCOSYL TRANSFERASE-RELATED"/>
    <property type="match status" value="1"/>
</dbReference>
<keyword evidence="4" id="KW-1185">Reference proteome</keyword>
<proteinExistence type="predicted"/>
<evidence type="ECO:0000256" key="1">
    <source>
        <dbReference type="SAM" id="SignalP"/>
    </source>
</evidence>
<dbReference type="PANTHER" id="PTHR10587:SF78">
    <property type="entry name" value="PEPTIDOGLYCAN-N-ACETYLMURAMIC ACID DEACETYLASE PDAA"/>
    <property type="match status" value="1"/>
</dbReference>
<evidence type="ECO:0000259" key="2">
    <source>
        <dbReference type="PROSITE" id="PS51677"/>
    </source>
</evidence>